<dbReference type="InterPro" id="IPR038377">
    <property type="entry name" value="Na/Glc_symporter_sf"/>
</dbReference>
<feature type="transmembrane region" description="Helical" evidence="16">
    <location>
        <begin position="304"/>
        <end position="330"/>
    </location>
</feature>
<keyword evidence="8" id="KW-0915">Sodium</keyword>
<evidence type="ECO:0000256" key="14">
    <source>
        <dbReference type="SAM" id="Coils"/>
    </source>
</evidence>
<feature type="transmembrane region" description="Helical" evidence="16">
    <location>
        <begin position="6"/>
        <end position="26"/>
    </location>
</feature>
<dbReference type="Proteomes" id="UP001347796">
    <property type="component" value="Unassembled WGS sequence"/>
</dbReference>
<keyword evidence="5" id="KW-0769">Symport</keyword>
<feature type="transmembrane region" description="Helical" evidence="16">
    <location>
        <begin position="261"/>
        <end position="284"/>
    </location>
</feature>
<evidence type="ECO:0000256" key="7">
    <source>
        <dbReference type="ARBA" id="ARBA00022989"/>
    </source>
</evidence>
<dbReference type="PANTHER" id="PTHR45897">
    <property type="entry name" value="HIGH-AFFINITY CHOLINE TRANSPORTER 1"/>
    <property type="match status" value="1"/>
</dbReference>
<name>A0AAN8GHP7_PATCE</name>
<organism evidence="17 18">
    <name type="scientific">Patella caerulea</name>
    <name type="common">Rayed Mediterranean limpet</name>
    <dbReference type="NCBI Taxonomy" id="87958"/>
    <lineage>
        <taxon>Eukaryota</taxon>
        <taxon>Metazoa</taxon>
        <taxon>Spiralia</taxon>
        <taxon>Lophotrochozoa</taxon>
        <taxon>Mollusca</taxon>
        <taxon>Gastropoda</taxon>
        <taxon>Patellogastropoda</taxon>
        <taxon>Patelloidea</taxon>
        <taxon>Patellidae</taxon>
        <taxon>Patella</taxon>
    </lineage>
</organism>
<dbReference type="InterPro" id="IPR001734">
    <property type="entry name" value="Na/solute_symporter"/>
</dbReference>
<dbReference type="Gene3D" id="1.20.1730.10">
    <property type="entry name" value="Sodium/glucose cotransporter"/>
    <property type="match status" value="1"/>
</dbReference>
<accession>A0AAN8GHP7</accession>
<evidence type="ECO:0000256" key="16">
    <source>
        <dbReference type="SAM" id="Phobius"/>
    </source>
</evidence>
<evidence type="ECO:0000256" key="6">
    <source>
        <dbReference type="ARBA" id="ARBA00022979"/>
    </source>
</evidence>
<feature type="transmembrane region" description="Helical" evidence="16">
    <location>
        <begin position="156"/>
        <end position="175"/>
    </location>
</feature>
<evidence type="ECO:0000313" key="17">
    <source>
        <dbReference type="EMBL" id="KAK6169314.1"/>
    </source>
</evidence>
<feature type="transmembrane region" description="Helical" evidence="16">
    <location>
        <begin position="466"/>
        <end position="484"/>
    </location>
</feature>
<feature type="coiled-coil region" evidence="14">
    <location>
        <begin position="509"/>
        <end position="548"/>
    </location>
</feature>
<dbReference type="EMBL" id="JAZGQO010000015">
    <property type="protein sequence ID" value="KAK6169314.1"/>
    <property type="molecule type" value="Genomic_DNA"/>
</dbReference>
<dbReference type="AlphaFoldDB" id="A0AAN8GHP7"/>
<dbReference type="GO" id="GO:0008292">
    <property type="term" value="P:acetylcholine biosynthetic process"/>
    <property type="evidence" value="ECO:0007669"/>
    <property type="project" value="TreeGrafter"/>
</dbReference>
<keyword evidence="14" id="KW-0175">Coiled coil</keyword>
<evidence type="ECO:0000256" key="11">
    <source>
        <dbReference type="ARBA" id="ARBA00023180"/>
    </source>
</evidence>
<evidence type="ECO:0000256" key="15">
    <source>
        <dbReference type="SAM" id="MobiDB-lite"/>
    </source>
</evidence>
<feature type="transmembrane region" description="Helical" evidence="16">
    <location>
        <begin position="46"/>
        <end position="63"/>
    </location>
</feature>
<gene>
    <name evidence="17" type="ORF">SNE40_020392</name>
</gene>
<comment type="subcellular location">
    <subcellularLocation>
        <location evidence="1">Membrane</location>
        <topology evidence="1">Multi-pass membrane protein</topology>
    </subcellularLocation>
</comment>
<keyword evidence="9" id="KW-0406">Ion transport</keyword>
<evidence type="ECO:0008006" key="19">
    <source>
        <dbReference type="Google" id="ProtNLM"/>
    </source>
</evidence>
<evidence type="ECO:0000256" key="5">
    <source>
        <dbReference type="ARBA" id="ARBA00022847"/>
    </source>
</evidence>
<sequence>MAVNIPGLISVIVFYMLILGIGILAAKKAVQSTAADVLVAGRNMGLIVSFFTMTATIVGGAYINGSAEIMASSGLVWTQGPIGYCIAFFIGGNIYAPRMRRAGYVTLFDPFQLKLGDRIGALMCIPQFMGDLFWTAAVLAALGSTVSIILDIDETISIISSACIAIFYTLLGGLWSVAYTDVVQLLCIAVGLLVSVPFAMTHPSVDFKRIESTWQGTVETTGIGSFIDIYGILLLGGIPWQVYFQRVLACKTPERARLASTVASIACFVFAIPAVLMGATGAAADWSQTAYNGTIPIPAEKMSYILPLVLQYLCPLPVAIIGMGAIAAAVMSSADSIILSTASVFSKNIYLQMFRPTASDKEIIWVVRIAVICAGALACLIAIGAETVYGLYVMCSDLMYVILFPQFTCVLFVEVTNGYGCLVGYFISVALRILGGEPLIGLPVFLKFPFYSEKHGQNFPFRTLTVILSFIAIICVSKLTDFVFTEKYISQKWDKLGCSDPEYRKRLQKREAETQQQELMARRDKQETARQQQELVEARFKLETANQQQELMEARALKENHTADPLPLDDSNEMLSSHL</sequence>
<proteinExistence type="inferred from homology"/>
<feature type="transmembrane region" description="Helical" evidence="16">
    <location>
        <begin position="363"/>
        <end position="383"/>
    </location>
</feature>
<dbReference type="CDD" id="cd11474">
    <property type="entry name" value="SLC5sbd_CHT"/>
    <property type="match status" value="1"/>
</dbReference>
<evidence type="ECO:0000256" key="1">
    <source>
        <dbReference type="ARBA" id="ARBA00004141"/>
    </source>
</evidence>
<keyword evidence="3" id="KW-0813">Transport</keyword>
<comment type="caution">
    <text evidence="17">The sequence shown here is derived from an EMBL/GenBank/DDBJ whole genome shotgun (WGS) entry which is preliminary data.</text>
</comment>
<evidence type="ECO:0000256" key="9">
    <source>
        <dbReference type="ARBA" id="ARBA00023065"/>
    </source>
</evidence>
<evidence type="ECO:0000256" key="12">
    <source>
        <dbReference type="ARBA" id="ARBA00023201"/>
    </source>
</evidence>
<dbReference type="GO" id="GO:0005886">
    <property type="term" value="C:plasma membrane"/>
    <property type="evidence" value="ECO:0007669"/>
    <property type="project" value="TreeGrafter"/>
</dbReference>
<keyword evidence="10 16" id="KW-0472">Membrane</keyword>
<feature type="transmembrane region" description="Helical" evidence="16">
    <location>
        <begin position="220"/>
        <end position="240"/>
    </location>
</feature>
<feature type="transmembrane region" description="Helical" evidence="16">
    <location>
        <begin position="182"/>
        <end position="200"/>
    </location>
</feature>
<feature type="region of interest" description="Disordered" evidence="15">
    <location>
        <begin position="560"/>
        <end position="579"/>
    </location>
</feature>
<feature type="transmembrane region" description="Helical" evidence="16">
    <location>
        <begin position="425"/>
        <end position="446"/>
    </location>
</feature>
<evidence type="ECO:0000256" key="4">
    <source>
        <dbReference type="ARBA" id="ARBA00022692"/>
    </source>
</evidence>
<keyword evidence="4 16" id="KW-0812">Transmembrane</keyword>
<protein>
    <recommendedName>
        <fullName evidence="19">High-affinity choline transporter 1</fullName>
    </recommendedName>
</protein>
<evidence type="ECO:0000256" key="2">
    <source>
        <dbReference type="ARBA" id="ARBA00006434"/>
    </source>
</evidence>
<feature type="transmembrane region" description="Helical" evidence="16">
    <location>
        <begin position="389"/>
        <end position="413"/>
    </location>
</feature>
<evidence type="ECO:0000256" key="10">
    <source>
        <dbReference type="ARBA" id="ARBA00023136"/>
    </source>
</evidence>
<dbReference type="Pfam" id="PF00474">
    <property type="entry name" value="SSF"/>
    <property type="match status" value="1"/>
</dbReference>
<evidence type="ECO:0000313" key="18">
    <source>
        <dbReference type="Proteomes" id="UP001347796"/>
    </source>
</evidence>
<keyword evidence="12" id="KW-0739">Sodium transport</keyword>
<reference evidence="17 18" key="1">
    <citation type="submission" date="2024-01" db="EMBL/GenBank/DDBJ databases">
        <title>The genome of the rayed Mediterranean limpet Patella caerulea (Linnaeus, 1758).</title>
        <authorList>
            <person name="Anh-Thu Weber A."/>
            <person name="Halstead-Nussloch G."/>
        </authorList>
    </citation>
    <scope>NUCLEOTIDE SEQUENCE [LARGE SCALE GENOMIC DNA]</scope>
    <source>
        <strain evidence="17">AATW-2023a</strain>
        <tissue evidence="17">Whole specimen</tissue>
    </source>
</reference>
<dbReference type="PROSITE" id="PS50283">
    <property type="entry name" value="NA_SOLUT_SYMP_3"/>
    <property type="match status" value="1"/>
</dbReference>
<keyword evidence="6" id="KW-0530">Neurotransmitter biosynthesis</keyword>
<feature type="transmembrane region" description="Helical" evidence="16">
    <location>
        <begin position="75"/>
        <end position="96"/>
    </location>
</feature>
<keyword evidence="7 16" id="KW-1133">Transmembrane helix</keyword>
<keyword evidence="11" id="KW-0325">Glycoprotein</keyword>
<dbReference type="GO" id="GO:0005307">
    <property type="term" value="F:choline:sodium symporter activity"/>
    <property type="evidence" value="ECO:0007669"/>
    <property type="project" value="TreeGrafter"/>
</dbReference>
<comment type="similarity">
    <text evidence="2 13">Belongs to the sodium:solute symporter (SSF) (TC 2.A.21) family.</text>
</comment>
<evidence type="ECO:0000256" key="8">
    <source>
        <dbReference type="ARBA" id="ARBA00023053"/>
    </source>
</evidence>
<feature type="transmembrane region" description="Helical" evidence="16">
    <location>
        <begin position="132"/>
        <end position="150"/>
    </location>
</feature>
<evidence type="ECO:0000256" key="13">
    <source>
        <dbReference type="RuleBase" id="RU362091"/>
    </source>
</evidence>
<dbReference type="InterPro" id="IPR052244">
    <property type="entry name" value="Choline_transporter"/>
</dbReference>
<dbReference type="PANTHER" id="PTHR45897:SF4">
    <property type="entry name" value="HIGH-AFFINITY CHOLINE TRANSPORTER 1"/>
    <property type="match status" value="1"/>
</dbReference>
<keyword evidence="18" id="KW-1185">Reference proteome</keyword>
<evidence type="ECO:0000256" key="3">
    <source>
        <dbReference type="ARBA" id="ARBA00022448"/>
    </source>
</evidence>